<reference evidence="2" key="1">
    <citation type="submission" date="2023-10" db="EMBL/GenBank/DDBJ databases">
        <authorList>
            <person name="Chen Y."/>
            <person name="Shah S."/>
            <person name="Dougan E. K."/>
            <person name="Thang M."/>
            <person name="Chan C."/>
        </authorList>
    </citation>
    <scope>NUCLEOTIDE SEQUENCE [LARGE SCALE GENOMIC DNA]</scope>
</reference>
<evidence type="ECO:0000313" key="3">
    <source>
        <dbReference type="Proteomes" id="UP001189429"/>
    </source>
</evidence>
<dbReference type="SUPFAM" id="SSF50978">
    <property type="entry name" value="WD40 repeat-like"/>
    <property type="match status" value="1"/>
</dbReference>
<dbReference type="InterPro" id="IPR036322">
    <property type="entry name" value="WD40_repeat_dom_sf"/>
</dbReference>
<protein>
    <submittedName>
        <fullName evidence="2">Uncharacterized protein</fullName>
    </submittedName>
</protein>
<gene>
    <name evidence="2" type="ORF">PCOR1329_LOCUS76120</name>
</gene>
<dbReference type="EMBL" id="CAUYUJ010020437">
    <property type="protein sequence ID" value="CAK0898167.1"/>
    <property type="molecule type" value="Genomic_DNA"/>
</dbReference>
<proteinExistence type="predicted"/>
<feature type="region of interest" description="Disordered" evidence="1">
    <location>
        <begin position="486"/>
        <end position="518"/>
    </location>
</feature>
<keyword evidence="3" id="KW-1185">Reference proteome</keyword>
<dbReference type="Gene3D" id="2.130.10.10">
    <property type="entry name" value="YVTN repeat-like/Quinoprotein amine dehydrogenase"/>
    <property type="match status" value="2"/>
</dbReference>
<evidence type="ECO:0000256" key="1">
    <source>
        <dbReference type="SAM" id="MobiDB-lite"/>
    </source>
</evidence>
<feature type="compositionally biased region" description="Pro residues" evidence="1">
    <location>
        <begin position="488"/>
        <end position="502"/>
    </location>
</feature>
<evidence type="ECO:0000313" key="2">
    <source>
        <dbReference type="EMBL" id="CAK0898167.1"/>
    </source>
</evidence>
<comment type="caution">
    <text evidence="2">The sequence shown here is derived from an EMBL/GenBank/DDBJ whole genome shotgun (WGS) entry which is preliminary data.</text>
</comment>
<name>A0ABN9XJK7_9DINO</name>
<feature type="compositionally biased region" description="Low complexity" evidence="1">
    <location>
        <begin position="503"/>
        <end position="518"/>
    </location>
</feature>
<sequence>MAQPPGASGLPELRELLRVEGEPSDSCFRARASLSGERVLELGSSRGARVWDAGRLGAPPHELGVEVGEESLLRGSAYWSPSDSRLALALSAGCLAVADLGPLGAADGQHPARCRQLRHDQGSWPEVAWSGDGSRLATWLPSAQKLRAGLQAWRGGGGHVKVWDVSRQDSEEAPSQLLDHGDEQLGDVAWAPRGPARLLTWCRRGRSGAAGGVRVWDVSGQDAVPLELDNGGRQACDAAWSPDGAEVATACVGGAVCLWAVGPSAAGRGPRELGGELGGASADLARVAWSPDGSLLLASSVCAGLHRRGESADGDVLFELHLARRAPGAAVTADFAVWCPDGAKLVLPAAGLAKLPPPQLWSLGRDREVGPASSACVGAVALPVATGVHAGGPSFAVARCWSPDSTRLAVVEHAVVVGAAEPHTPSRPTCGCTAPMASRVATSSSLRCVTSSFMSCRGPRTRRASWPRATAASPCFSRQARGLCSTPWAPPGTAPPPPPPASAAPCPRASCPAGGASW</sequence>
<dbReference type="Proteomes" id="UP001189429">
    <property type="component" value="Unassembled WGS sequence"/>
</dbReference>
<organism evidence="2 3">
    <name type="scientific">Prorocentrum cordatum</name>
    <dbReference type="NCBI Taxonomy" id="2364126"/>
    <lineage>
        <taxon>Eukaryota</taxon>
        <taxon>Sar</taxon>
        <taxon>Alveolata</taxon>
        <taxon>Dinophyceae</taxon>
        <taxon>Prorocentrales</taxon>
        <taxon>Prorocentraceae</taxon>
        <taxon>Prorocentrum</taxon>
    </lineage>
</organism>
<dbReference type="InterPro" id="IPR015943">
    <property type="entry name" value="WD40/YVTN_repeat-like_dom_sf"/>
</dbReference>
<accession>A0ABN9XJK7</accession>